<feature type="region of interest" description="Disordered" evidence="1">
    <location>
        <begin position="271"/>
        <end position="307"/>
    </location>
</feature>
<dbReference type="GO" id="GO:0032040">
    <property type="term" value="C:small-subunit processome"/>
    <property type="evidence" value="ECO:0007669"/>
    <property type="project" value="TreeGrafter"/>
</dbReference>
<keyword evidence="7" id="KW-1185">Reference proteome</keyword>
<dbReference type="Pfam" id="PF17405">
    <property type="entry name" value="Nrap_D4"/>
    <property type="match status" value="1"/>
</dbReference>
<feature type="domain" description="Nrap protein" evidence="5">
    <location>
        <begin position="1398"/>
        <end position="1515"/>
    </location>
</feature>
<feature type="domain" description="Nrap protein" evidence="3">
    <location>
        <begin position="979"/>
        <end position="1147"/>
    </location>
</feature>
<feature type="compositionally biased region" description="Basic residues" evidence="1">
    <location>
        <begin position="284"/>
        <end position="293"/>
    </location>
</feature>
<evidence type="ECO:0000259" key="5">
    <source>
        <dbReference type="Pfam" id="PF17407"/>
    </source>
</evidence>
<dbReference type="GO" id="GO:0006364">
    <property type="term" value="P:rRNA processing"/>
    <property type="evidence" value="ECO:0007669"/>
    <property type="project" value="TreeGrafter"/>
</dbReference>
<evidence type="ECO:0000259" key="3">
    <source>
        <dbReference type="Pfam" id="PF17405"/>
    </source>
</evidence>
<protein>
    <submittedName>
        <fullName evidence="6">Nucleolar RNA-associated protein</fullName>
    </submittedName>
</protein>
<dbReference type="Pfam" id="PF17404">
    <property type="entry name" value="Nrap_D3"/>
    <property type="match status" value="1"/>
</dbReference>
<proteinExistence type="predicted"/>
<feature type="domain" description="Nrap protein" evidence="2">
    <location>
        <begin position="664"/>
        <end position="879"/>
    </location>
</feature>
<evidence type="ECO:0000259" key="4">
    <source>
        <dbReference type="Pfam" id="PF17406"/>
    </source>
</evidence>
<dbReference type="InterPro" id="IPR035369">
    <property type="entry name" value="Nrap_D4"/>
</dbReference>
<feature type="region of interest" description="Disordered" evidence="1">
    <location>
        <begin position="321"/>
        <end position="356"/>
    </location>
</feature>
<accession>A0AAD9DHG8</accession>
<dbReference type="PANTHER" id="PTHR17972">
    <property type="entry name" value="NUCLEOLAR RNA-ASSOCIATED PROTEIN"/>
    <property type="match status" value="1"/>
</dbReference>
<name>A0AAD9DHG8_9STRA</name>
<dbReference type="InterPro" id="IPR035371">
    <property type="entry name" value="Nrap_D6"/>
</dbReference>
<dbReference type="InterPro" id="IPR005554">
    <property type="entry name" value="NOL6/Upt22"/>
</dbReference>
<comment type="caution">
    <text evidence="6">The sequence shown here is derived from an EMBL/GenBank/DDBJ whole genome shotgun (WGS) entry which is preliminary data.</text>
</comment>
<dbReference type="GO" id="GO:0034456">
    <property type="term" value="C:UTP-C complex"/>
    <property type="evidence" value="ECO:0007669"/>
    <property type="project" value="TreeGrafter"/>
</dbReference>
<dbReference type="Pfam" id="PF17407">
    <property type="entry name" value="Nrap_D6"/>
    <property type="match status" value="1"/>
</dbReference>
<dbReference type="EMBL" id="JATAAI010000005">
    <property type="protein sequence ID" value="KAK1745738.1"/>
    <property type="molecule type" value="Genomic_DNA"/>
</dbReference>
<feature type="region of interest" description="Disordered" evidence="1">
    <location>
        <begin position="21"/>
        <end position="40"/>
    </location>
</feature>
<dbReference type="InterPro" id="IPR035370">
    <property type="entry name" value="Nrap_D5"/>
</dbReference>
<dbReference type="GO" id="GO:0032545">
    <property type="term" value="C:CURI complex"/>
    <property type="evidence" value="ECO:0007669"/>
    <property type="project" value="TreeGrafter"/>
</dbReference>
<organism evidence="6 7">
    <name type="scientific">Skeletonema marinoi</name>
    <dbReference type="NCBI Taxonomy" id="267567"/>
    <lineage>
        <taxon>Eukaryota</taxon>
        <taxon>Sar</taxon>
        <taxon>Stramenopiles</taxon>
        <taxon>Ochrophyta</taxon>
        <taxon>Bacillariophyta</taxon>
        <taxon>Coscinodiscophyceae</taxon>
        <taxon>Thalassiosirophycidae</taxon>
        <taxon>Thalassiosirales</taxon>
        <taxon>Skeletonemataceae</taxon>
        <taxon>Skeletonema</taxon>
        <taxon>Skeletonema marinoi-dohrnii complex</taxon>
    </lineage>
</organism>
<reference evidence="6" key="1">
    <citation type="submission" date="2023-06" db="EMBL/GenBank/DDBJ databases">
        <title>Survivors Of The Sea: Transcriptome response of Skeletonema marinoi to long-term dormancy.</title>
        <authorList>
            <person name="Pinder M.I.M."/>
            <person name="Kourtchenko O."/>
            <person name="Robertson E.K."/>
            <person name="Larsson T."/>
            <person name="Maumus F."/>
            <person name="Osuna-Cruz C.M."/>
            <person name="Vancaester E."/>
            <person name="Stenow R."/>
            <person name="Vandepoele K."/>
            <person name="Ploug H."/>
            <person name="Bruchert V."/>
            <person name="Godhe A."/>
            <person name="Topel M."/>
        </authorList>
    </citation>
    <scope>NUCLEOTIDE SEQUENCE</scope>
    <source>
        <strain evidence="6">R05AC</strain>
    </source>
</reference>
<feature type="domain" description="Nrap protein" evidence="4">
    <location>
        <begin position="1149"/>
        <end position="1272"/>
    </location>
</feature>
<dbReference type="Proteomes" id="UP001224775">
    <property type="component" value="Unassembled WGS sequence"/>
</dbReference>
<feature type="region of interest" description="Disordered" evidence="1">
    <location>
        <begin position="371"/>
        <end position="400"/>
    </location>
</feature>
<sequence>MTAFPSNEEDANLMMAASQAHIPTDKATSKAAADSTNNSNTDALARSNLLRLETTELIKEATLHLHPNGNDSSIHYEAKWAPTVRGYVSNLSSLLSALEGCTLSPEVCLMSSSASGGGGVKEKGMEQLNGGGGVESTKYRVPLQSDKFLKSLPGGSAAAAGTPWTFPFSGRVKVLPIGSYAHIGNAGLTNRHANGNVVPTLDLAVLVKGGDGDDDAFVGGKDYLNHRFTDKQSILAVHIAKQLSHKKHRSKIGSVHLTRVFGDSRKVALLLTPPTMENDDKKKGTNKKKKRKKGDNDDSNGGEKMKNKLRFHVRLIFGVEQEQQQNEDNSNRHQNDDDDDDSSMDTEGSYNGNNNDMQVFQSWIPISRLFPNRSNNRGAGKPSSAESTDVNHRPTPHYNNALSESLHLQSTTNLISDTISNTFFGSNAVATPTTAFHETLLMIKIWALQRGLLRGHDSFTTSTIALILVYLYRTKTIGKRMGSVQAFTTFMKFWSEADWLGEDAATTSAAASSGSPPLSSAAQLLARKMKRKAAFVIPADGKNESQTVAHCPQARHYREDIRSSSNDDNVPMTLLDCYKQCFTTASSSSSSIPNDYHSDSPILLDPTMTINYLARLSPSFVRESRAEAYAALRCIHGQERDGGMGSSGSGGAFRTLFLETNRFWTRYDAYVRIPLSVVPKMMSQRSSGKKINDGDVRVWGRDVEDLGYDESVCRGVVEVLNRALGDRITAVRLFTSGNGDIRKDGTSSNQSVENIGTKALEDSDQCYAVPIRGIGSSSSTLTSAFVAKPGGRSPEPPVHSLNQDEPCLVVGLRIDPNASRRVVDRGPPAEDLEGSNAFVSLWGDHAQLRRFQDGAIVRAVVWNLPVSPKNSVVESMPQFASMDRSMGGIVEKVVQHIVKLHFTESKLIKKGKAKQVSFELRSMVGLVDGVSSSPKPSPLSDSFTLHKNVMSAFDSLAEFLRQNSITMIDHSLGADKKASKLGLPLKIDEVEPLSPSLRYSSLFPPVPHPLLGGTDQGTDKRKVSGAVEGSPVLIQIRFEGSSKWPSSLNAMGAAKCAMLIQLAEGIEKMKQNENLDEFDGPIDVTPTYLDIGYRGYSWRVIVRADQELRMLKNLSNPTDEAKSLRLSLINRHVRGSMHHSLIHAVHTRHPSSSLVSRLAHRWVSAHMLSDMIPQEAIELIVAKIYTDPHERATSKMQSLDVPPSTVAAGFFRFLQVLSTHDWANEPLIVDPQSHITANDRGLIMAQFNSIRDPDLNKGPAMYIISPADYDGVEEMTGSKVVGEDGSAEAVDPAGALERVWSPTYTSKFPERVVLHRASALAKCSLDHLTSCIVNGSSESSWVAAFQESSTSLTSYSALLRVDNAFVTDTGCSSTNADSVVGATSKQDSNGEVTSPFQRSLLKRYSGPKDLRKKMYKNLVLEKGTLHEWNPVKSLISRLRSKYGEYAVFFYNEFSPDIIAMIWRPAAFVPKAFSAMMSEYQSPVLKVWKDDSLVITNTDDLMSEIGYAGRDILADIKVLDDKKPDPSSTEGKRQKK</sequence>
<dbReference type="Pfam" id="PF17406">
    <property type="entry name" value="Nrap_D5"/>
    <property type="match status" value="1"/>
</dbReference>
<dbReference type="Gene3D" id="3.30.70.3030">
    <property type="match status" value="1"/>
</dbReference>
<dbReference type="Gene3D" id="1.10.1410.10">
    <property type="match status" value="1"/>
</dbReference>
<dbReference type="PANTHER" id="PTHR17972:SF0">
    <property type="entry name" value="NUCLEOLAR PROTEIN 6"/>
    <property type="match status" value="1"/>
</dbReference>
<evidence type="ECO:0000313" key="6">
    <source>
        <dbReference type="EMBL" id="KAK1745738.1"/>
    </source>
</evidence>
<evidence type="ECO:0000256" key="1">
    <source>
        <dbReference type="SAM" id="MobiDB-lite"/>
    </source>
</evidence>
<evidence type="ECO:0000259" key="2">
    <source>
        <dbReference type="Pfam" id="PF17404"/>
    </source>
</evidence>
<dbReference type="GO" id="GO:0006409">
    <property type="term" value="P:tRNA export from nucleus"/>
    <property type="evidence" value="ECO:0007669"/>
    <property type="project" value="TreeGrafter"/>
</dbReference>
<evidence type="ECO:0000313" key="7">
    <source>
        <dbReference type="Proteomes" id="UP001224775"/>
    </source>
</evidence>
<feature type="compositionally biased region" description="Polar residues" evidence="1">
    <location>
        <begin position="346"/>
        <end position="356"/>
    </location>
</feature>
<gene>
    <name evidence="6" type="ORF">QTG54_003662</name>
</gene>
<dbReference type="InterPro" id="IPR035368">
    <property type="entry name" value="Nrap_D3"/>
</dbReference>